<feature type="domain" description="PUM-HD" evidence="4">
    <location>
        <begin position="193"/>
        <end position="557"/>
    </location>
</feature>
<gene>
    <name evidence="5" type="primary">APUM5</name>
    <name evidence="5" type="ORF">AK812_SmicGene1713</name>
</gene>
<evidence type="ECO:0000256" key="2">
    <source>
        <dbReference type="PROSITE-ProRule" id="PRU00317"/>
    </source>
</evidence>
<dbReference type="PROSITE" id="PS50303">
    <property type="entry name" value="PUM_HD"/>
    <property type="match status" value="1"/>
</dbReference>
<organism evidence="5 6">
    <name type="scientific">Symbiodinium microadriaticum</name>
    <name type="common">Dinoflagellate</name>
    <name type="synonym">Zooxanthella microadriatica</name>
    <dbReference type="NCBI Taxonomy" id="2951"/>
    <lineage>
        <taxon>Eukaryota</taxon>
        <taxon>Sar</taxon>
        <taxon>Alveolata</taxon>
        <taxon>Dinophyceae</taxon>
        <taxon>Suessiales</taxon>
        <taxon>Symbiodiniaceae</taxon>
        <taxon>Symbiodinium</taxon>
    </lineage>
</organism>
<evidence type="ECO:0000259" key="4">
    <source>
        <dbReference type="PROSITE" id="PS50303"/>
    </source>
</evidence>
<dbReference type="GO" id="GO:0005737">
    <property type="term" value="C:cytoplasm"/>
    <property type="evidence" value="ECO:0007669"/>
    <property type="project" value="TreeGrafter"/>
</dbReference>
<dbReference type="InterPro" id="IPR033133">
    <property type="entry name" value="PUM-HD"/>
</dbReference>
<dbReference type="Gene3D" id="1.25.10.10">
    <property type="entry name" value="Leucine-rich Repeat Variant"/>
    <property type="match status" value="1"/>
</dbReference>
<dbReference type="PROSITE" id="PS50302">
    <property type="entry name" value="PUM"/>
    <property type="match status" value="4"/>
</dbReference>
<keyword evidence="1" id="KW-0677">Repeat</keyword>
<feature type="repeat" description="Pumilio" evidence="2">
    <location>
        <begin position="496"/>
        <end position="531"/>
    </location>
</feature>
<name>A0A1Q9F3J0_SYMMI</name>
<feature type="repeat" description="Pumilio" evidence="2">
    <location>
        <begin position="332"/>
        <end position="367"/>
    </location>
</feature>
<evidence type="ECO:0000256" key="1">
    <source>
        <dbReference type="ARBA" id="ARBA00022737"/>
    </source>
</evidence>
<evidence type="ECO:0000313" key="5">
    <source>
        <dbReference type="EMBL" id="OLQ14253.1"/>
    </source>
</evidence>
<feature type="region of interest" description="Disordered" evidence="3">
    <location>
        <begin position="93"/>
        <end position="146"/>
    </location>
</feature>
<comment type="caution">
    <text evidence="5">The sequence shown here is derived from an EMBL/GenBank/DDBJ whole genome shotgun (WGS) entry which is preliminary data.</text>
</comment>
<dbReference type="OrthoDB" id="668540at2759"/>
<dbReference type="PANTHER" id="PTHR12537:SF12">
    <property type="entry name" value="MATERNAL PROTEIN PUMILIO"/>
    <property type="match status" value="1"/>
</dbReference>
<evidence type="ECO:0000256" key="3">
    <source>
        <dbReference type="SAM" id="MobiDB-lite"/>
    </source>
</evidence>
<dbReference type="EMBL" id="LSRX01000018">
    <property type="protein sequence ID" value="OLQ14253.1"/>
    <property type="molecule type" value="Genomic_DNA"/>
</dbReference>
<feature type="repeat" description="Pumilio" evidence="2">
    <location>
        <begin position="368"/>
        <end position="405"/>
    </location>
</feature>
<dbReference type="GO" id="GO:0010608">
    <property type="term" value="P:post-transcriptional regulation of gene expression"/>
    <property type="evidence" value="ECO:0007669"/>
    <property type="project" value="TreeGrafter"/>
</dbReference>
<dbReference type="GO" id="GO:0003729">
    <property type="term" value="F:mRNA binding"/>
    <property type="evidence" value="ECO:0007669"/>
    <property type="project" value="TreeGrafter"/>
</dbReference>
<keyword evidence="6" id="KW-1185">Reference proteome</keyword>
<sequence length="569" mass="62632">MPRPLAHAQAHPAFGWQQIADGLRGWRLALENGRIWEEDADWPDEALRSRWAETLKELELPRLTKRYPELIDPLLFRLLEMVVQLSEALAASSEGAKAKGGSDDTPTSLPQGEGGDQAEDLSQRGPRGGAVPRPDAEPSEEDPSPEALGERLAQIFTLLHFIQALQIVSGYRGEGERCYGQGQAGPTPPGPEQEAEWLEGVLPHLLVRRRSREKETERKEGALVETLQTAAGADRICAQMEAASGEALPVLWAALVAATLPCLPQLSCDPNASRVISKLMSQPLFTGELRSRIINRLRGSLFHLVRDKHGCWIVQQGLQSGGLEFVEALVVELRGRVLTCSRHMYGNFVLQRCIELFPAKAVHPMLGELVGNAVAASLNLYSGRVLQRIMEHCNHENEHMKQILDSLLESEALGRLVTSAHGHNVLRSMLLRASAPRVQSLVAFFLEGDLLSCARNRHASLVLESCLEALCRPDLAEPLRPARGALVERILGSEGEEDPLFVRVALDRFGNYVCQRVIVISQGAEAQRVLSLIALMGPKLRRTTNGRHILQAARSKFGPLENKSKESNA</sequence>
<reference evidence="5 6" key="1">
    <citation type="submission" date="2016-02" db="EMBL/GenBank/DDBJ databases">
        <title>Genome analysis of coral dinoflagellate symbionts highlights evolutionary adaptations to a symbiotic lifestyle.</title>
        <authorList>
            <person name="Aranda M."/>
            <person name="Li Y."/>
            <person name="Liew Y.J."/>
            <person name="Baumgarten S."/>
            <person name="Simakov O."/>
            <person name="Wilson M."/>
            <person name="Piel J."/>
            <person name="Ashoor H."/>
            <person name="Bougouffa S."/>
            <person name="Bajic V.B."/>
            <person name="Ryu T."/>
            <person name="Ravasi T."/>
            <person name="Bayer T."/>
            <person name="Micklem G."/>
            <person name="Kim H."/>
            <person name="Bhak J."/>
            <person name="Lajeunesse T.C."/>
            <person name="Voolstra C.R."/>
        </authorList>
    </citation>
    <scope>NUCLEOTIDE SEQUENCE [LARGE SCALE GENOMIC DNA]</scope>
    <source>
        <strain evidence="5 6">CCMP2467</strain>
    </source>
</reference>
<feature type="repeat" description="Pumilio" evidence="2">
    <location>
        <begin position="296"/>
        <end position="331"/>
    </location>
</feature>
<dbReference type="SUPFAM" id="SSF48371">
    <property type="entry name" value="ARM repeat"/>
    <property type="match status" value="1"/>
</dbReference>
<proteinExistence type="predicted"/>
<dbReference type="PANTHER" id="PTHR12537">
    <property type="entry name" value="RNA BINDING PROTEIN PUMILIO-RELATED"/>
    <property type="match status" value="1"/>
</dbReference>
<dbReference type="Pfam" id="PF00806">
    <property type="entry name" value="PUF"/>
    <property type="match status" value="5"/>
</dbReference>
<dbReference type="InterPro" id="IPR016024">
    <property type="entry name" value="ARM-type_fold"/>
</dbReference>
<protein>
    <submittedName>
        <fullName evidence="5">Pumilio-like 5</fullName>
    </submittedName>
</protein>
<dbReference type="InterPro" id="IPR001313">
    <property type="entry name" value="Pumilio_RNA-bd_rpt"/>
</dbReference>
<evidence type="ECO:0000313" key="6">
    <source>
        <dbReference type="Proteomes" id="UP000186817"/>
    </source>
</evidence>
<dbReference type="AlphaFoldDB" id="A0A1Q9F3J0"/>
<accession>A0A1Q9F3J0</accession>
<dbReference type="SMART" id="SM00025">
    <property type="entry name" value="Pumilio"/>
    <property type="match status" value="7"/>
</dbReference>
<dbReference type="Proteomes" id="UP000186817">
    <property type="component" value="Unassembled WGS sequence"/>
</dbReference>
<dbReference type="InterPro" id="IPR011989">
    <property type="entry name" value="ARM-like"/>
</dbReference>